<feature type="compositionally biased region" description="Polar residues" evidence="1">
    <location>
        <begin position="11"/>
        <end position="22"/>
    </location>
</feature>
<gene>
    <name evidence="3" type="ORF">PPERSA_03723</name>
</gene>
<dbReference type="Pfam" id="PF06337">
    <property type="entry name" value="DUSP"/>
    <property type="match status" value="1"/>
</dbReference>
<dbReference type="EMBL" id="LDAU01000168">
    <property type="protein sequence ID" value="KRX01639.1"/>
    <property type="molecule type" value="Genomic_DNA"/>
</dbReference>
<evidence type="ECO:0000256" key="1">
    <source>
        <dbReference type="SAM" id="MobiDB-lite"/>
    </source>
</evidence>
<evidence type="ECO:0000259" key="2">
    <source>
        <dbReference type="PROSITE" id="PS51283"/>
    </source>
</evidence>
<feature type="compositionally biased region" description="Basic and acidic residues" evidence="1">
    <location>
        <begin position="1"/>
        <end position="10"/>
    </location>
</feature>
<dbReference type="InterPro" id="IPR006615">
    <property type="entry name" value="Pept_C19_DUSP"/>
</dbReference>
<protein>
    <recommendedName>
        <fullName evidence="2">DUSP domain-containing protein</fullName>
    </recommendedName>
</protein>
<reference evidence="3 4" key="1">
    <citation type="journal article" date="2015" name="Sci. Rep.">
        <title>Genome of the facultative scuticociliatosis pathogen Pseudocohnilembus persalinus provides insight into its virulence through horizontal gene transfer.</title>
        <authorList>
            <person name="Xiong J."/>
            <person name="Wang G."/>
            <person name="Cheng J."/>
            <person name="Tian M."/>
            <person name="Pan X."/>
            <person name="Warren A."/>
            <person name="Jiang C."/>
            <person name="Yuan D."/>
            <person name="Miao W."/>
        </authorList>
    </citation>
    <scope>NUCLEOTIDE SEQUENCE [LARGE SCALE GENOMIC DNA]</scope>
    <source>
        <strain evidence="3">36N120E</strain>
    </source>
</reference>
<organism evidence="3 4">
    <name type="scientific">Pseudocohnilembus persalinus</name>
    <name type="common">Ciliate</name>
    <dbReference type="NCBI Taxonomy" id="266149"/>
    <lineage>
        <taxon>Eukaryota</taxon>
        <taxon>Sar</taxon>
        <taxon>Alveolata</taxon>
        <taxon>Ciliophora</taxon>
        <taxon>Intramacronucleata</taxon>
        <taxon>Oligohymenophorea</taxon>
        <taxon>Scuticociliatia</taxon>
        <taxon>Philasterida</taxon>
        <taxon>Pseudocohnilembidae</taxon>
        <taxon>Pseudocohnilembus</taxon>
    </lineage>
</organism>
<evidence type="ECO:0000313" key="4">
    <source>
        <dbReference type="Proteomes" id="UP000054937"/>
    </source>
</evidence>
<dbReference type="PROSITE" id="PS51283">
    <property type="entry name" value="DUSP"/>
    <property type="match status" value="1"/>
</dbReference>
<sequence length="335" mass="39891">MKINNNKDNEFQNDVNKNTPNFKNEDNTDQFKFNQDNFLQHYNNLCKELNGNIGYAISKQWWEIFQSYLYMQSENIQIEIENLDNQSILNKNGWQEEKDIQEKTQLFLAMQGKFGNKLQFINNLDANKNYQIVNYQVWQTLKEKFNGGPEIVIFKNQEENFDEVVKKQQQIDRQQNNVNIIVNLEEIIDQNQSLFKDHILVFNLQKNLQISSFLQYFQGQVSQLSIYNPLTNGFDDLLNEQQLNNSFQEFLGQDDQYLFFQMKLLYNQIKEQKYQSEDNIVNGCMHNSEAQCNLNIKNLDSYKLYKLKQYFREFLIRIGLKSGKFIGLGLQIQDT</sequence>
<dbReference type="InParanoid" id="A0A0V0QHE1"/>
<proteinExistence type="predicted"/>
<feature type="domain" description="DUSP" evidence="2">
    <location>
        <begin position="26"/>
        <end position="157"/>
    </location>
</feature>
<dbReference type="InterPro" id="IPR035927">
    <property type="entry name" value="DUSP-like_sf"/>
</dbReference>
<dbReference type="SUPFAM" id="SSF143791">
    <property type="entry name" value="DUSP-like"/>
    <property type="match status" value="1"/>
</dbReference>
<feature type="region of interest" description="Disordered" evidence="1">
    <location>
        <begin position="1"/>
        <end position="27"/>
    </location>
</feature>
<accession>A0A0V0QHE1</accession>
<dbReference type="Gene3D" id="3.30.2230.10">
    <property type="entry name" value="DUSP-like"/>
    <property type="match status" value="1"/>
</dbReference>
<evidence type="ECO:0000313" key="3">
    <source>
        <dbReference type="EMBL" id="KRX01639.1"/>
    </source>
</evidence>
<keyword evidence="4" id="KW-1185">Reference proteome</keyword>
<dbReference type="GO" id="GO:0004843">
    <property type="term" value="F:cysteine-type deubiquitinase activity"/>
    <property type="evidence" value="ECO:0007669"/>
    <property type="project" value="InterPro"/>
</dbReference>
<dbReference type="AlphaFoldDB" id="A0A0V0QHE1"/>
<comment type="caution">
    <text evidence="3">The sequence shown here is derived from an EMBL/GenBank/DDBJ whole genome shotgun (WGS) entry which is preliminary data.</text>
</comment>
<dbReference type="Proteomes" id="UP000054937">
    <property type="component" value="Unassembled WGS sequence"/>
</dbReference>
<name>A0A0V0QHE1_PSEPJ</name>